<name>A0AA91Q288_CLALS</name>
<evidence type="ECO:0000313" key="1">
    <source>
        <dbReference type="EMBL" id="OVF09417.1"/>
    </source>
</evidence>
<sequence>MSNPSALKILSPVQVCSRPSVMDRSLMYQQEAEVCMEFDIAASRCHIRHDSITGECSASYLLLS</sequence>
<reference evidence="1 2" key="1">
    <citation type="submission" date="2017-04" db="EMBL/GenBank/DDBJ databases">
        <title>Draft genome of the yeast Clavispora lusitaniae type strain CBS 6936.</title>
        <authorList>
            <person name="Durrens P."/>
            <person name="Klopp C."/>
            <person name="Biteau N."/>
            <person name="Fitton-Ouhabi V."/>
            <person name="Dementhon K."/>
            <person name="Accoceberry I."/>
            <person name="Sherman D.J."/>
            <person name="Noel T."/>
        </authorList>
    </citation>
    <scope>NUCLEOTIDE SEQUENCE [LARGE SCALE GENOMIC DNA]</scope>
    <source>
        <strain evidence="1 2">CBS 6936</strain>
    </source>
</reference>
<gene>
    <name evidence="1" type="ORF">A9F13_05g02233</name>
</gene>
<organism evidence="1 2">
    <name type="scientific">Clavispora lusitaniae</name>
    <name type="common">Candida lusitaniae</name>
    <dbReference type="NCBI Taxonomy" id="36911"/>
    <lineage>
        <taxon>Eukaryota</taxon>
        <taxon>Fungi</taxon>
        <taxon>Dikarya</taxon>
        <taxon>Ascomycota</taxon>
        <taxon>Saccharomycotina</taxon>
        <taxon>Pichiomycetes</taxon>
        <taxon>Metschnikowiaceae</taxon>
        <taxon>Clavispora</taxon>
    </lineage>
</organism>
<proteinExistence type="predicted"/>
<evidence type="ECO:0000313" key="2">
    <source>
        <dbReference type="Proteomes" id="UP000195602"/>
    </source>
</evidence>
<dbReference type="Proteomes" id="UP000195602">
    <property type="component" value="Unassembled WGS sequence"/>
</dbReference>
<protein>
    <submittedName>
        <fullName evidence="1">Uncharacterized protein</fullName>
    </submittedName>
</protein>
<dbReference type="AlphaFoldDB" id="A0AA91Q288"/>
<dbReference type="KEGG" id="clus:A9F13_05g02233"/>
<dbReference type="EMBL" id="LYUB02000005">
    <property type="protein sequence ID" value="OVF09417.1"/>
    <property type="molecule type" value="Genomic_DNA"/>
</dbReference>
<accession>A0AA91Q288</accession>
<comment type="caution">
    <text evidence="1">The sequence shown here is derived from an EMBL/GenBank/DDBJ whole genome shotgun (WGS) entry which is preliminary data.</text>
</comment>